<evidence type="ECO:0000256" key="3">
    <source>
        <dbReference type="ARBA" id="ARBA00022737"/>
    </source>
</evidence>
<dbReference type="InterPro" id="IPR052574">
    <property type="entry name" value="CDIRP"/>
</dbReference>
<evidence type="ECO:0000256" key="4">
    <source>
        <dbReference type="SAM" id="SignalP"/>
    </source>
</evidence>
<keyword evidence="3" id="KW-0677">Repeat</keyword>
<name>A0ABX8V9E3_9FLAO</name>
<dbReference type="Proteomes" id="UP000825381">
    <property type="component" value="Chromosome"/>
</dbReference>
<dbReference type="InterPro" id="IPR026444">
    <property type="entry name" value="Secre_tail"/>
</dbReference>
<evidence type="ECO:0000259" key="6">
    <source>
        <dbReference type="Pfam" id="PF24595"/>
    </source>
</evidence>
<evidence type="ECO:0000259" key="5">
    <source>
        <dbReference type="Pfam" id="PF18962"/>
    </source>
</evidence>
<dbReference type="PANTHER" id="PTHR47566">
    <property type="match status" value="1"/>
</dbReference>
<gene>
    <name evidence="7" type="ORF">K1I41_06745</name>
</gene>
<keyword evidence="1" id="KW-0433">Leucine-rich repeat</keyword>
<dbReference type="InterPro" id="IPR032675">
    <property type="entry name" value="LRR_dom_sf"/>
</dbReference>
<feature type="domain" description="Secretion system C-terminal sorting" evidence="5">
    <location>
        <begin position="650"/>
        <end position="716"/>
    </location>
</feature>
<reference evidence="7 8" key="1">
    <citation type="submission" date="2021-07" db="EMBL/GenBank/DDBJ databases">
        <title>Flavobacterium WSW3-B6 sp.nov, isolated from seaweed.</title>
        <authorList>
            <person name="Muhammad N."/>
            <person name="Ho H."/>
            <person name="Lee Y.-J."/>
            <person name="Nguyen T."/>
            <person name="Ho J."/>
            <person name="Kim S.-G."/>
        </authorList>
    </citation>
    <scope>NUCLEOTIDE SEQUENCE [LARGE SCALE GENOMIC DNA]</scope>
    <source>
        <strain evidence="7 8">WSW3-B6</strain>
    </source>
</reference>
<dbReference type="Pfam" id="PF18962">
    <property type="entry name" value="Por_Secre_tail"/>
    <property type="match status" value="1"/>
</dbReference>
<accession>A0ABX8V9E3</accession>
<dbReference type="InterPro" id="IPR055353">
    <property type="entry name" value="DUF7619"/>
</dbReference>
<dbReference type="Gene3D" id="3.80.10.10">
    <property type="entry name" value="Ribonuclease Inhibitor"/>
    <property type="match status" value="1"/>
</dbReference>
<keyword evidence="2 4" id="KW-0732">Signal</keyword>
<protein>
    <submittedName>
        <fullName evidence="7">T9SS type A sorting domain-containing protein</fullName>
    </submittedName>
</protein>
<dbReference type="Pfam" id="PF24595">
    <property type="entry name" value="DUF7619"/>
    <property type="match status" value="1"/>
</dbReference>
<evidence type="ECO:0000313" key="8">
    <source>
        <dbReference type="Proteomes" id="UP000825381"/>
    </source>
</evidence>
<feature type="signal peptide" evidence="4">
    <location>
        <begin position="1"/>
        <end position="18"/>
    </location>
</feature>
<dbReference type="EMBL" id="CP080429">
    <property type="protein sequence ID" value="QYJ67271.1"/>
    <property type="molecule type" value="Genomic_DNA"/>
</dbReference>
<dbReference type="RefSeq" id="WP_220639616.1">
    <property type="nucleotide sequence ID" value="NZ_CP080429.1"/>
</dbReference>
<proteinExistence type="predicted"/>
<feature type="chain" id="PRO_5046052326" evidence="4">
    <location>
        <begin position="19"/>
        <end position="720"/>
    </location>
</feature>
<evidence type="ECO:0000256" key="2">
    <source>
        <dbReference type="ARBA" id="ARBA00022729"/>
    </source>
</evidence>
<organism evidence="7 8">
    <name type="scientific">Flavobacterium litorale</name>
    <dbReference type="NCBI Taxonomy" id="2856519"/>
    <lineage>
        <taxon>Bacteria</taxon>
        <taxon>Pseudomonadati</taxon>
        <taxon>Bacteroidota</taxon>
        <taxon>Flavobacteriia</taxon>
        <taxon>Flavobacteriales</taxon>
        <taxon>Flavobacteriaceae</taxon>
        <taxon>Flavobacterium</taxon>
    </lineage>
</organism>
<evidence type="ECO:0000256" key="1">
    <source>
        <dbReference type="ARBA" id="ARBA00022614"/>
    </source>
</evidence>
<sequence length="720" mass="77741">MKQKSLLFLLFVAIMANAQNVNIPDANFKSKLVAADVGTPNAYTAKDINGDYMVVDVNNDGEIQESEAQAVYRLYLDASNIADLTGIQSFTNLTHLNCSYNTTLTMLDISGMTNLQNVKVQYNALASVDASGCSSLSDLRCDVNQITNLNITGVSNLNFLSCSNNQLTNLDLSSVNLSYFYASYNLFTVVDLSMQSNLLEFSFYGCANLTTVYVKNGSDQSFNGEEFGECPNLNYVCVDESEYDAAYNSVLAMTQWDDQISIEDVTFTTTCSTTGEEGNAITGTVTFDIDADGCNASDTTHSFVKVTSTHNSAATTIFTNNNGYYSFAAETGDYDVALDLTDIPYFTAAASPVINFAALDGTVITHDFCITPDGVHPDLEVTVASVWGINPGFDTDFVLVYRNKGNQVLDGIMAFGYDDALLDYVAATPAYDNSATGILAWSFTGLQPFETRQILVTLNSNSPTETPAVNIGDVFDFTFTGTTNQTEVTPDDNEVNFSITAAGSFDPNNIICLQGNSLTPDEIGNFLHYTINFENIGTGAATFVVVTDEIDVAQYDVSSLQVLHSSHAVEATLEGNTITFKFDDINLAPEGQGNVTFKIKSLESIAVGDFVMNDASIVFDFNEAIETNEAVTTFEAAASLQDFASTTVNVYPNPATDVVTINAKSNITSVQLYDVNGRLLQSNSANDVTATLNIANQPTGLYFVKIVTQNGVQSVKITKQ</sequence>
<keyword evidence="8" id="KW-1185">Reference proteome</keyword>
<dbReference type="PANTHER" id="PTHR47566:SF1">
    <property type="entry name" value="PROTEIN NUD1"/>
    <property type="match status" value="1"/>
</dbReference>
<dbReference type="SUPFAM" id="SSF52058">
    <property type="entry name" value="L domain-like"/>
    <property type="match status" value="1"/>
</dbReference>
<dbReference type="NCBIfam" id="TIGR04183">
    <property type="entry name" value="Por_Secre_tail"/>
    <property type="match status" value="1"/>
</dbReference>
<evidence type="ECO:0000313" key="7">
    <source>
        <dbReference type="EMBL" id="QYJ67271.1"/>
    </source>
</evidence>
<feature type="domain" description="DUF7619" evidence="6">
    <location>
        <begin position="506"/>
        <end position="633"/>
    </location>
</feature>